<reference evidence="2 3" key="1">
    <citation type="submission" date="2017-04" db="EMBL/GenBank/DDBJ databases">
        <authorList>
            <person name="Afonso C.L."/>
            <person name="Miller P.J."/>
            <person name="Scott M.A."/>
            <person name="Spackman E."/>
            <person name="Goraichik I."/>
            <person name="Dimitrov K.M."/>
            <person name="Suarez D.L."/>
            <person name="Swayne D.E."/>
        </authorList>
    </citation>
    <scope>NUCLEOTIDE SEQUENCE [LARGE SCALE GENOMIC DNA]</scope>
    <source>
        <strain evidence="2 3">DSM 5090</strain>
    </source>
</reference>
<feature type="transmembrane region" description="Helical" evidence="1">
    <location>
        <begin position="6"/>
        <end position="22"/>
    </location>
</feature>
<proteinExistence type="predicted"/>
<dbReference type="AlphaFoldDB" id="A0A1W1ZMS7"/>
<dbReference type="OrthoDB" id="5396526at2"/>
<dbReference type="InterPro" id="IPR023813">
    <property type="entry name" value="HsmA-like"/>
</dbReference>
<organism evidence="2 3">
    <name type="scientific">Sporomusa malonica</name>
    <dbReference type="NCBI Taxonomy" id="112901"/>
    <lineage>
        <taxon>Bacteria</taxon>
        <taxon>Bacillati</taxon>
        <taxon>Bacillota</taxon>
        <taxon>Negativicutes</taxon>
        <taxon>Selenomonadales</taxon>
        <taxon>Sporomusaceae</taxon>
        <taxon>Sporomusa</taxon>
    </lineage>
</organism>
<keyword evidence="1" id="KW-1133">Transmembrane helix</keyword>
<feature type="transmembrane region" description="Helical" evidence="1">
    <location>
        <begin position="75"/>
        <end position="100"/>
    </location>
</feature>
<gene>
    <name evidence="2" type="ORF">SAMN04488500_10474</name>
</gene>
<name>A0A1W1ZMS7_9FIRM</name>
<accession>A0A1W1ZMS7</accession>
<evidence type="ECO:0000313" key="2">
    <source>
        <dbReference type="EMBL" id="SMC49860.1"/>
    </source>
</evidence>
<dbReference type="NCBIfam" id="TIGR03987">
    <property type="entry name" value="HsmA family protein"/>
    <property type="match status" value="1"/>
</dbReference>
<keyword evidence="1" id="KW-0472">Membrane</keyword>
<dbReference type="Proteomes" id="UP000192738">
    <property type="component" value="Unassembled WGS sequence"/>
</dbReference>
<dbReference type="STRING" id="112901.SAMN04488500_10474"/>
<feature type="transmembrane region" description="Helical" evidence="1">
    <location>
        <begin position="112"/>
        <end position="132"/>
    </location>
</feature>
<keyword evidence="3" id="KW-1185">Reference proteome</keyword>
<dbReference type="RefSeq" id="WP_084574737.1">
    <property type="nucleotide sequence ID" value="NZ_CP155572.1"/>
</dbReference>
<sequence>MIQAVILIVGAFIAYTVGIWSEKIQGQLKWWHVLLFWCGLVFDVLGTIVMAILYRETASSTLQGLTSFFATHNDFHSLTGLFALVVMLLHAGWATIVVCNKKIEWVKKFQRYSLTVWVIWLIPFISGMLFHIR</sequence>
<evidence type="ECO:0000256" key="1">
    <source>
        <dbReference type="SAM" id="Phobius"/>
    </source>
</evidence>
<evidence type="ECO:0000313" key="3">
    <source>
        <dbReference type="Proteomes" id="UP000192738"/>
    </source>
</evidence>
<keyword evidence="1" id="KW-0812">Transmembrane</keyword>
<protein>
    <submittedName>
        <fullName evidence="2">TIGR03987 family protein</fullName>
    </submittedName>
</protein>
<feature type="transmembrane region" description="Helical" evidence="1">
    <location>
        <begin position="34"/>
        <end position="55"/>
    </location>
</feature>
<dbReference type="EMBL" id="FWXI01000004">
    <property type="protein sequence ID" value="SMC49860.1"/>
    <property type="molecule type" value="Genomic_DNA"/>
</dbReference>